<dbReference type="Gene3D" id="3.40.50.300">
    <property type="entry name" value="P-loop containing nucleotide triphosphate hydrolases"/>
    <property type="match status" value="1"/>
</dbReference>
<name>I7MAA5_TETTS</name>
<dbReference type="InterPro" id="IPR011990">
    <property type="entry name" value="TPR-like_helical_dom_sf"/>
</dbReference>
<dbReference type="STRING" id="312017.I7MAA5"/>
<reference evidence="4" key="1">
    <citation type="journal article" date="2006" name="PLoS Biol.">
        <title>Macronuclear genome sequence of the ciliate Tetrahymena thermophila, a model eukaryote.</title>
        <authorList>
            <person name="Eisen J.A."/>
            <person name="Coyne R.S."/>
            <person name="Wu M."/>
            <person name="Wu D."/>
            <person name="Thiagarajan M."/>
            <person name="Wortman J.R."/>
            <person name="Badger J.H."/>
            <person name="Ren Q."/>
            <person name="Amedeo P."/>
            <person name="Jones K.M."/>
            <person name="Tallon L.J."/>
            <person name="Delcher A.L."/>
            <person name="Salzberg S.L."/>
            <person name="Silva J.C."/>
            <person name="Haas B.J."/>
            <person name="Majoros W.H."/>
            <person name="Farzad M."/>
            <person name="Carlton J.M."/>
            <person name="Smith R.K. Jr."/>
            <person name="Garg J."/>
            <person name="Pearlman R.E."/>
            <person name="Karrer K.M."/>
            <person name="Sun L."/>
            <person name="Manning G."/>
            <person name="Elde N.C."/>
            <person name="Turkewitz A.P."/>
            <person name="Asai D.J."/>
            <person name="Wilkes D.E."/>
            <person name="Wang Y."/>
            <person name="Cai H."/>
            <person name="Collins K."/>
            <person name="Stewart B.A."/>
            <person name="Lee S.R."/>
            <person name="Wilamowska K."/>
            <person name="Weinberg Z."/>
            <person name="Ruzzo W.L."/>
            <person name="Wloga D."/>
            <person name="Gaertig J."/>
            <person name="Frankel J."/>
            <person name="Tsao C.-C."/>
            <person name="Gorovsky M.A."/>
            <person name="Keeling P.J."/>
            <person name="Waller R.F."/>
            <person name="Patron N.J."/>
            <person name="Cherry J.M."/>
            <person name="Stover N.A."/>
            <person name="Krieger C.J."/>
            <person name="del Toro C."/>
            <person name="Ryder H.F."/>
            <person name="Williamson S.C."/>
            <person name="Barbeau R.A."/>
            <person name="Hamilton E.P."/>
            <person name="Orias E."/>
        </authorList>
    </citation>
    <scope>NUCLEOTIDE SEQUENCE [LARGE SCALE GENOMIC DNA]</scope>
    <source>
        <strain evidence="4">SB210</strain>
    </source>
</reference>
<dbReference type="Proteomes" id="UP000009168">
    <property type="component" value="Unassembled WGS sequence"/>
</dbReference>
<feature type="region of interest" description="Disordered" evidence="2">
    <location>
        <begin position="1414"/>
        <end position="1478"/>
    </location>
</feature>
<accession>I7MAA5</accession>
<protein>
    <recommendedName>
        <fullName evidence="5">UvrD-like helicase ATP-binding domain-containing protein</fullName>
    </recommendedName>
</protein>
<evidence type="ECO:0000313" key="4">
    <source>
        <dbReference type="Proteomes" id="UP000009168"/>
    </source>
</evidence>
<proteinExistence type="predicted"/>
<dbReference type="SUPFAM" id="SSF48452">
    <property type="entry name" value="TPR-like"/>
    <property type="match status" value="1"/>
</dbReference>
<keyword evidence="1" id="KW-0175">Coiled coil</keyword>
<dbReference type="Gene3D" id="1.25.40.10">
    <property type="entry name" value="Tetratricopeptide repeat domain"/>
    <property type="match status" value="1"/>
</dbReference>
<evidence type="ECO:0008006" key="5">
    <source>
        <dbReference type="Google" id="ProtNLM"/>
    </source>
</evidence>
<feature type="compositionally biased region" description="Acidic residues" evidence="2">
    <location>
        <begin position="509"/>
        <end position="525"/>
    </location>
</feature>
<dbReference type="InterPro" id="IPR027417">
    <property type="entry name" value="P-loop_NTPase"/>
</dbReference>
<feature type="compositionally biased region" description="Basic and acidic residues" evidence="2">
    <location>
        <begin position="495"/>
        <end position="504"/>
    </location>
</feature>
<feature type="coiled-coil region" evidence="1">
    <location>
        <begin position="421"/>
        <end position="451"/>
    </location>
</feature>
<feature type="compositionally biased region" description="Basic and acidic residues" evidence="2">
    <location>
        <begin position="1467"/>
        <end position="1476"/>
    </location>
</feature>
<evidence type="ECO:0000256" key="1">
    <source>
        <dbReference type="SAM" id="Coils"/>
    </source>
</evidence>
<dbReference type="RefSeq" id="XP_001024461.2">
    <property type="nucleotide sequence ID" value="XM_001024461.2"/>
</dbReference>
<dbReference type="SUPFAM" id="SSF52540">
    <property type="entry name" value="P-loop containing nucleoside triphosphate hydrolases"/>
    <property type="match status" value="1"/>
</dbReference>
<feature type="compositionally biased region" description="Low complexity" evidence="2">
    <location>
        <begin position="1449"/>
        <end position="1466"/>
    </location>
</feature>
<dbReference type="GeneID" id="7823146"/>
<dbReference type="OrthoDB" id="3156807at2759"/>
<dbReference type="EMBL" id="GG662449">
    <property type="protein sequence ID" value="EAS04216.2"/>
    <property type="molecule type" value="Genomic_DNA"/>
</dbReference>
<organism evidence="3 4">
    <name type="scientific">Tetrahymena thermophila (strain SB210)</name>
    <dbReference type="NCBI Taxonomy" id="312017"/>
    <lineage>
        <taxon>Eukaryota</taxon>
        <taxon>Sar</taxon>
        <taxon>Alveolata</taxon>
        <taxon>Ciliophora</taxon>
        <taxon>Intramacronucleata</taxon>
        <taxon>Oligohymenophorea</taxon>
        <taxon>Hymenostomatida</taxon>
        <taxon>Tetrahymenina</taxon>
        <taxon>Tetrahymenidae</taxon>
        <taxon>Tetrahymena</taxon>
    </lineage>
</organism>
<sequence>MDQADIKKLEQKYLRYQSELKQKAGLTLEDTQSFIIKWLESYNSYIEDYFLPGKINKFPDEQKMIINNPLINSTWNWRVHKNFISKLNQLQLSQIYKIISNMEDICQGNFSHLKRIKFYTSITLHLTEFIIERDSIPGINMLVMVGVEKIPTLDRNFKKVERFDFKQFIMFLNLIQDGEKIDGQYINKKYQDILNDPCRSGFIINPMQTNPKGHNQFFFQKFTETVGQGKLQFKRDVIRSVLQEDLEFQKPIKYEPFLFEYHVISQEYQYIYIFSKKLNRWATQYFLRRTQVQDERNGRVWRNNALINNYSDFQSASVLVDLLKNVTNLNIKLTDEERNAIGSEGNTIVIGRSGTGKTTCALLRLFTFELVFRMRVKIKYKENKKILQDALTNQPIGLQSVFVTTSPVLANKIQKYYNQFISNIKEQVRIKQKQKQEEEQKSNQIQQNEQQKINDQNLIAQNIQNLTNSINKNNDLDTTFEKVDIQNMVESEIEQFKIDEDQRNTNDQQDSEIDCGDDEFEDEQESQNFVLSEQATKHKSLKELQSSDFPAFFTVRQYLMLIEGCLLNPFFYRDQQGKIANQEGQSSWNNYKSEKQKKQLKITTKNKEDDDIKQFTKNNVEDFTFLLTHRKAEEKVLINDQEPHERRFEVDYQYFENIFWPVASIKFRDSSMINCYTLWTEIYYNIKGHQSFSIIDQHNYVESELNNLLSKQQKEVVYSMFKYYEAWKIKQQGYDLMDLVLFIEREIHNFNFDIPSIHLTMIDEVQDLPLKIIQIFRSINEHSIFFGGDSAQSIARGVGFKFDDLKQSSTDQTHQLTTNFRSHNNILQLSNSVISLLEGLFPTSIDILKKERSNLKGIKPIVLDNGDISFLFNLLQGQQSDQGFVPLDFGCNQVIIVKDDESKQKLPPILEHAICLTIKEAKGLEFDDVVLFDFFSDSKSSIGQWDCVKLLDINQEVLSRDLFLKRITQHNVENQVKVEDMDELTFETTYGVEYDKEKDEVTLHNVITKNEQLRAFDRVGNSLLCQELKQLYTAITRPKQRLIIFDQSNLKRKEMQTFWEAQNLVTIISSQDLEDSENIESPEVKLTKREQFIKAEKDQTIKLLQKLLVKNTKEEWYQQGLKMFKHKYFEQAVKCFKKSGHFNHEKKAQAYFEATNISNEVMKIDNELSLLKQGIGQYMTLKGKAKTDLRTQLLNQLKEKKKSFIQVGETFLSINRKKQAAQCFFSAEQFEKAGELYQQINQIREAAESYFLSKKNHLKAALLYEEAQDFDKAITALEQDNQWIQILSLIQRNQDKFNPEDIEKLKEKYVTLAFQNIRSLIEKSEKQNQKQVINDTIQEGESDDSISSFNSNFSDNEEEIIEEKDNEEQETFQNNSNQILDENNQSIQNEQMEQIKQQKSQQASQKLKNYLKDKRIFEKDEQEPGLKEEEEEEEIEEKQQNDLSKVKGKLSSQMKKLKQQKNQEQSNQEKIDKDETISQQSESISIIDDKNKLKKSLENSFSVIEKESNIDLSDISFENFSEFDPLDQLLKKQISQSIVSVANTEFSILDSSHMDQQQKGLLIQTKEEINISDQALVCVLEVASLIDSQVMELVSNFIKRNIDQEIVLNESNRFASHLTGIEQVDLNKLDENLIEKVLDVLNKYFQPSIELQICNRYKIFQRISKIIPLLTVKHSPISQVNSLVQQTQMISQLSYLKKKQKEQALIANAGLHTILESISPEYFNNQVVNVFDQVKEPSFSQECFKQLILQGYWKRILYLMDKKDALDVASAFCDFTSFYDILLEKKYLFDKDRFSFYDLQSFSSQEIESIDINLLARIQMEDFNYQMISKGFNNQKFYQNAEIPNCFKYHRAIWYRFFGRLNQNHNDQKTLQELLEDGNKIILGENNSDFSELQIFDTISSLNLVLLYNSQLKFFQNLPAKMLSQFTDIFNKLKQFLKNYNNISDKKSLRIAQAILSAYQIRLLSNESDRVLSILGKNKVILHKSNLLVYSLLKNYKQVDEQDLISYCDVEFEFIQAPLNVILLLINRKIQPLLDSIQGISTANEGSLQSLIQVKDNKHQVKNEHAKRIYSDQDYYDFYLKDEVQGEGQMKNITNILIISHKDEIFQKLEEKQQLLVYGLTEDYNEMLFNSYKKLLIEELNQQLYEQILANLIINYEENKQIKLLIPQQDITFYKILSLNQSILYQYDHEQDGVLKFNLESYQNFEDIDEICQNILKSVKFADRKEQLFLFKMIFTLLINVNEIEFESLNDLISALKLLDWSPEINDFLSQNEFYQGLLDIQTVEEAKDFAYDFSLTEEFETIFFKWEEINIINKSNQDQNLKKYREDKKYFESSFELKNQKIKIIQRFLKNNKDQLDYIYRSSLNFKHLSDYYNIQDEISRKNFVSQFKYCLIAIEEAANSFELIKQIEKDIQKIYYYQHFVGAELFSLITKSYLKTQDYFQELSQLFNEQVNLALDKKFRKYKKYQEFLNIYERVKEFNITFRAQLNQILIKLNGENQQKKKQISLSQQLKPTDQKVLKLMKKKRNAEKLQMATFKKEVGGLAKMKNLMFY</sequence>
<dbReference type="InterPro" id="IPR039904">
    <property type="entry name" value="TRANK1"/>
</dbReference>
<keyword evidence="4" id="KW-1185">Reference proteome</keyword>
<dbReference type="eggNOG" id="ENOG502QQZC">
    <property type="taxonomic scope" value="Eukaryota"/>
</dbReference>
<feature type="region of interest" description="Disordered" evidence="2">
    <location>
        <begin position="495"/>
        <end position="527"/>
    </location>
</feature>
<dbReference type="InParanoid" id="I7MAA5"/>
<dbReference type="PANTHER" id="PTHR21529">
    <property type="entry name" value="MAMMARY TURMOR VIRUS RECEPTOR HOMOLOG 1, 2 MTVR1, 2"/>
    <property type="match status" value="1"/>
</dbReference>
<dbReference type="KEGG" id="tet:TTHERM_00298270"/>
<gene>
    <name evidence="3" type="ORF">TTHERM_00298270</name>
</gene>
<feature type="compositionally biased region" description="Basic and acidic residues" evidence="2">
    <location>
        <begin position="1414"/>
        <end position="1427"/>
    </location>
</feature>
<dbReference type="PANTHER" id="PTHR21529:SF4">
    <property type="entry name" value="TPR AND ANKYRIN REPEAT-CONTAINING PROTEIN 1"/>
    <property type="match status" value="1"/>
</dbReference>
<evidence type="ECO:0000256" key="2">
    <source>
        <dbReference type="SAM" id="MobiDB-lite"/>
    </source>
</evidence>
<evidence type="ECO:0000313" key="3">
    <source>
        <dbReference type="EMBL" id="EAS04216.2"/>
    </source>
</evidence>